<organism evidence="1 2">
    <name type="scientific">Tilletiaria anomala (strain ATCC 24038 / CBS 436.72 / UBC 951)</name>
    <dbReference type="NCBI Taxonomy" id="1037660"/>
    <lineage>
        <taxon>Eukaryota</taxon>
        <taxon>Fungi</taxon>
        <taxon>Dikarya</taxon>
        <taxon>Basidiomycota</taxon>
        <taxon>Ustilaginomycotina</taxon>
        <taxon>Exobasidiomycetes</taxon>
        <taxon>Georgefischeriales</taxon>
        <taxon>Tilletiariaceae</taxon>
        <taxon>Tilletiaria</taxon>
    </lineage>
</organism>
<sequence>MRMPSSQALRRSAFPFLSFIAKGPPAATFPHRCSSLRCPLFSAIITTGPSQLSLGQGSYIDKTLSRCSLFSSPLCANQVRQRYKHSTLAAFKKSILACTIIPVLFCAAGLLPPLCEYTYRHVGKGPQLLAQLQGIYLGPL</sequence>
<comment type="caution">
    <text evidence="1">The sequence shown here is derived from an EMBL/GenBank/DDBJ whole genome shotgun (WGS) entry which is preliminary data.</text>
</comment>
<gene>
    <name evidence="1" type="ORF">K437DRAFT_147022</name>
</gene>
<evidence type="ECO:0000313" key="1">
    <source>
        <dbReference type="EMBL" id="KDN43656.1"/>
    </source>
</evidence>
<evidence type="ECO:0000313" key="2">
    <source>
        <dbReference type="Proteomes" id="UP000027361"/>
    </source>
</evidence>
<protein>
    <submittedName>
        <fullName evidence="1">Uncharacterized protein</fullName>
    </submittedName>
</protein>
<dbReference type="AlphaFoldDB" id="A0A066VQ95"/>
<dbReference type="EMBL" id="JMSN01000059">
    <property type="protein sequence ID" value="KDN43656.1"/>
    <property type="molecule type" value="Genomic_DNA"/>
</dbReference>
<dbReference type="HOGENOM" id="CLU_1836520_0_0_1"/>
<dbReference type="Proteomes" id="UP000027361">
    <property type="component" value="Unassembled WGS sequence"/>
</dbReference>
<proteinExistence type="predicted"/>
<reference evidence="1 2" key="1">
    <citation type="submission" date="2014-05" db="EMBL/GenBank/DDBJ databases">
        <title>Draft genome sequence of a rare smut relative, Tilletiaria anomala UBC 951.</title>
        <authorList>
            <consortium name="DOE Joint Genome Institute"/>
            <person name="Toome M."/>
            <person name="Kuo A."/>
            <person name="Henrissat B."/>
            <person name="Lipzen A."/>
            <person name="Tritt A."/>
            <person name="Yoshinaga Y."/>
            <person name="Zane M."/>
            <person name="Barry K."/>
            <person name="Grigoriev I.V."/>
            <person name="Spatafora J.W."/>
            <person name="Aimea M.C."/>
        </authorList>
    </citation>
    <scope>NUCLEOTIDE SEQUENCE [LARGE SCALE GENOMIC DNA]</scope>
    <source>
        <strain evidence="1 2">UBC 951</strain>
    </source>
</reference>
<accession>A0A066VQ95</accession>
<dbReference type="GeneID" id="25261592"/>
<dbReference type="RefSeq" id="XP_013242432.1">
    <property type="nucleotide sequence ID" value="XM_013386978.1"/>
</dbReference>
<name>A0A066VQ95_TILAU</name>
<keyword evidence="2" id="KW-1185">Reference proteome</keyword>
<dbReference type="InParanoid" id="A0A066VQ95"/>